<dbReference type="RefSeq" id="WP_149399651.1">
    <property type="nucleotide sequence ID" value="NZ_BIXY01000002.1"/>
</dbReference>
<evidence type="ECO:0000256" key="1">
    <source>
        <dbReference type="SAM" id="Phobius"/>
    </source>
</evidence>
<name>A0A5A5T6E6_9CHLR</name>
<sequence>MSLTSKQSQQPRGLRRLWRVPTSPARWFWLGGSALLYVALLIWYYYALRVQAYPGPLTDPLRLFGIIAFVLVLTTAGYSLRRRFVRQLPGKVQDWLWMHIWFGMITILIALLHDNYGRITNDFCQNLACLTDTYWATSALFALIFLVVSGIIGRLFDFWQTRVIAREASSNGVGIERAVEERLRELEYTIERYCAGKSDDFKRICMQTVKGHGASFAEPEQMVESERADWQSVQSSLQDHILLSRSLHRQRRARHLIRNWRVVHVTLACLSLLVISYHGIMELLTNVLHF</sequence>
<keyword evidence="1" id="KW-0472">Membrane</keyword>
<evidence type="ECO:0000313" key="3">
    <source>
        <dbReference type="Proteomes" id="UP000322530"/>
    </source>
</evidence>
<protein>
    <submittedName>
        <fullName evidence="2">Uncharacterized protein</fullName>
    </submittedName>
</protein>
<keyword evidence="1" id="KW-1133">Transmembrane helix</keyword>
<comment type="caution">
    <text evidence="2">The sequence shown here is derived from an EMBL/GenBank/DDBJ whole genome shotgun (WGS) entry which is preliminary data.</text>
</comment>
<dbReference type="EMBL" id="BIXY01000002">
    <property type="protein sequence ID" value="GCF06756.1"/>
    <property type="molecule type" value="Genomic_DNA"/>
</dbReference>
<dbReference type="Proteomes" id="UP000322530">
    <property type="component" value="Unassembled WGS sequence"/>
</dbReference>
<evidence type="ECO:0000313" key="2">
    <source>
        <dbReference type="EMBL" id="GCF06756.1"/>
    </source>
</evidence>
<proteinExistence type="predicted"/>
<feature type="transmembrane region" description="Helical" evidence="1">
    <location>
        <begin position="61"/>
        <end position="80"/>
    </location>
</feature>
<accession>A0A5A5T6E6</accession>
<feature type="transmembrane region" description="Helical" evidence="1">
    <location>
        <begin position="133"/>
        <end position="156"/>
    </location>
</feature>
<keyword evidence="1" id="KW-0812">Transmembrane</keyword>
<dbReference type="OrthoDB" id="149390at2"/>
<reference evidence="2 3" key="1">
    <citation type="submission" date="2019-01" db="EMBL/GenBank/DDBJ databases">
        <title>Draft genome sequence of Dictyobacter sp. Uno17.</title>
        <authorList>
            <person name="Wang C.M."/>
            <person name="Zheng Y."/>
            <person name="Sakai Y."/>
            <person name="Abe K."/>
            <person name="Yokota A."/>
            <person name="Yabe S."/>
        </authorList>
    </citation>
    <scope>NUCLEOTIDE SEQUENCE [LARGE SCALE GENOMIC DNA]</scope>
    <source>
        <strain evidence="2 3">Uno17</strain>
    </source>
</reference>
<dbReference type="AlphaFoldDB" id="A0A5A5T6E6"/>
<feature type="transmembrane region" description="Helical" evidence="1">
    <location>
        <begin position="27"/>
        <end position="46"/>
    </location>
</feature>
<feature type="transmembrane region" description="Helical" evidence="1">
    <location>
        <begin position="92"/>
        <end position="113"/>
    </location>
</feature>
<keyword evidence="3" id="KW-1185">Reference proteome</keyword>
<feature type="transmembrane region" description="Helical" evidence="1">
    <location>
        <begin position="259"/>
        <end position="280"/>
    </location>
</feature>
<gene>
    <name evidence="2" type="ORF">KDI_03200</name>
</gene>
<organism evidence="2 3">
    <name type="scientific">Dictyobacter arantiisoli</name>
    <dbReference type="NCBI Taxonomy" id="2014874"/>
    <lineage>
        <taxon>Bacteria</taxon>
        <taxon>Bacillati</taxon>
        <taxon>Chloroflexota</taxon>
        <taxon>Ktedonobacteria</taxon>
        <taxon>Ktedonobacterales</taxon>
        <taxon>Dictyobacteraceae</taxon>
        <taxon>Dictyobacter</taxon>
    </lineage>
</organism>